<dbReference type="Proteomes" id="UP001195483">
    <property type="component" value="Unassembled WGS sequence"/>
</dbReference>
<evidence type="ECO:0000313" key="3">
    <source>
        <dbReference type="Proteomes" id="UP001195483"/>
    </source>
</evidence>
<comment type="caution">
    <text evidence="2">The sequence shown here is derived from an EMBL/GenBank/DDBJ whole genome shotgun (WGS) entry which is preliminary data.</text>
</comment>
<evidence type="ECO:0000313" key="2">
    <source>
        <dbReference type="EMBL" id="KAK3608580.1"/>
    </source>
</evidence>
<organism evidence="2 3">
    <name type="scientific">Potamilus streckersoni</name>
    <dbReference type="NCBI Taxonomy" id="2493646"/>
    <lineage>
        <taxon>Eukaryota</taxon>
        <taxon>Metazoa</taxon>
        <taxon>Spiralia</taxon>
        <taxon>Lophotrochozoa</taxon>
        <taxon>Mollusca</taxon>
        <taxon>Bivalvia</taxon>
        <taxon>Autobranchia</taxon>
        <taxon>Heteroconchia</taxon>
        <taxon>Palaeoheterodonta</taxon>
        <taxon>Unionida</taxon>
        <taxon>Unionoidea</taxon>
        <taxon>Unionidae</taxon>
        <taxon>Ambleminae</taxon>
        <taxon>Lampsilini</taxon>
        <taxon>Potamilus</taxon>
    </lineage>
</organism>
<dbReference type="AlphaFoldDB" id="A0AAE0WCS3"/>
<name>A0AAE0WCS3_9BIVA</name>
<protein>
    <submittedName>
        <fullName evidence="2">Uncharacterized protein</fullName>
    </submittedName>
</protein>
<keyword evidence="3" id="KW-1185">Reference proteome</keyword>
<feature type="chain" id="PRO_5042146251" evidence="1">
    <location>
        <begin position="17"/>
        <end position="113"/>
    </location>
</feature>
<evidence type="ECO:0000256" key="1">
    <source>
        <dbReference type="SAM" id="SignalP"/>
    </source>
</evidence>
<gene>
    <name evidence="2" type="ORF">CHS0354_042569</name>
</gene>
<feature type="signal peptide" evidence="1">
    <location>
        <begin position="1"/>
        <end position="16"/>
    </location>
</feature>
<sequence length="113" mass="12762">MTISQLFCLLPHLVETSQTLIQTSQTLIHLSILGMDFFCQPQLYMSLTSTCIMDFSICFRQRVDFCKGVFAATRPGQFGSFQWPVHAHFTESSAGLLLPISGLLYEQILILLK</sequence>
<reference evidence="2" key="1">
    <citation type="journal article" date="2021" name="Genome Biol. Evol.">
        <title>A High-Quality Reference Genome for a Parasitic Bivalve with Doubly Uniparental Inheritance (Bivalvia: Unionida).</title>
        <authorList>
            <person name="Smith C.H."/>
        </authorList>
    </citation>
    <scope>NUCLEOTIDE SEQUENCE</scope>
    <source>
        <strain evidence="2">CHS0354</strain>
    </source>
</reference>
<reference evidence="2" key="3">
    <citation type="submission" date="2023-05" db="EMBL/GenBank/DDBJ databases">
        <authorList>
            <person name="Smith C.H."/>
        </authorList>
    </citation>
    <scope>NUCLEOTIDE SEQUENCE</scope>
    <source>
        <strain evidence="2">CHS0354</strain>
        <tissue evidence="2">Mantle</tissue>
    </source>
</reference>
<accession>A0AAE0WCS3</accession>
<keyword evidence="1" id="KW-0732">Signal</keyword>
<dbReference type="EMBL" id="JAEAOA010002356">
    <property type="protein sequence ID" value="KAK3608580.1"/>
    <property type="molecule type" value="Genomic_DNA"/>
</dbReference>
<reference evidence="2" key="2">
    <citation type="journal article" date="2021" name="Genome Biol. Evol.">
        <title>Developing a high-quality reference genome for a parasitic bivalve with doubly uniparental inheritance (Bivalvia: Unionida).</title>
        <authorList>
            <person name="Smith C.H."/>
        </authorList>
    </citation>
    <scope>NUCLEOTIDE SEQUENCE</scope>
    <source>
        <strain evidence="2">CHS0354</strain>
        <tissue evidence="2">Mantle</tissue>
    </source>
</reference>
<proteinExistence type="predicted"/>